<evidence type="ECO:0000256" key="9">
    <source>
        <dbReference type="ARBA" id="ARBA00023065"/>
    </source>
</evidence>
<dbReference type="OrthoDB" id="296522at2759"/>
<keyword evidence="8 12" id="KW-1133">Transmembrane helix</keyword>
<feature type="transmembrane region" description="Helical" evidence="12">
    <location>
        <begin position="224"/>
        <end position="249"/>
    </location>
</feature>
<evidence type="ECO:0000256" key="3">
    <source>
        <dbReference type="ARBA" id="ARBA00022538"/>
    </source>
</evidence>
<keyword evidence="6" id="KW-0851">Voltage-gated channel</keyword>
<dbReference type="InterPro" id="IPR003968">
    <property type="entry name" value="K_chnl_volt-dep_Kv"/>
</dbReference>
<feature type="transmembrane region" description="Helical" evidence="12">
    <location>
        <begin position="61"/>
        <end position="82"/>
    </location>
</feature>
<evidence type="ECO:0000256" key="5">
    <source>
        <dbReference type="ARBA" id="ARBA00022826"/>
    </source>
</evidence>
<comment type="caution">
    <text evidence="15">The sequence shown here is derived from an EMBL/GenBank/DDBJ whole genome shotgun (WGS) entry which is preliminary data.</text>
</comment>
<accession>A0A7I8VHF6</accession>
<dbReference type="PANTHER" id="PTHR11537">
    <property type="entry name" value="VOLTAGE-GATED POTASSIUM CHANNEL"/>
    <property type="match status" value="1"/>
</dbReference>
<evidence type="ECO:0000256" key="1">
    <source>
        <dbReference type="ARBA" id="ARBA00004141"/>
    </source>
</evidence>
<evidence type="ECO:0000256" key="7">
    <source>
        <dbReference type="ARBA" id="ARBA00022958"/>
    </source>
</evidence>
<dbReference type="GO" id="GO:0005251">
    <property type="term" value="F:delayed rectifier potassium channel activity"/>
    <property type="evidence" value="ECO:0007669"/>
    <property type="project" value="TreeGrafter"/>
</dbReference>
<evidence type="ECO:0000256" key="6">
    <source>
        <dbReference type="ARBA" id="ARBA00022882"/>
    </source>
</evidence>
<dbReference type="Pfam" id="PF00520">
    <property type="entry name" value="Ion_trans"/>
    <property type="match status" value="1"/>
</dbReference>
<dbReference type="InterPro" id="IPR028325">
    <property type="entry name" value="VG_K_chnl"/>
</dbReference>
<keyword evidence="16" id="KW-1185">Reference proteome</keyword>
<keyword evidence="13" id="KW-0732">Signal</keyword>
<evidence type="ECO:0000256" key="2">
    <source>
        <dbReference type="ARBA" id="ARBA00022448"/>
    </source>
</evidence>
<keyword evidence="11" id="KW-0407">Ion channel</keyword>
<dbReference type="AlphaFoldDB" id="A0A7I8VHF6"/>
<keyword evidence="10 12" id="KW-0472">Membrane</keyword>
<dbReference type="PRINTS" id="PR01491">
    <property type="entry name" value="KVCHANNEL"/>
</dbReference>
<dbReference type="Gene3D" id="1.20.120.350">
    <property type="entry name" value="Voltage-gated potassium channels. Chain C"/>
    <property type="match status" value="1"/>
</dbReference>
<evidence type="ECO:0000256" key="8">
    <source>
        <dbReference type="ARBA" id="ARBA00022989"/>
    </source>
</evidence>
<dbReference type="InterPro" id="IPR003973">
    <property type="entry name" value="K_chnl_volt-dep_Kv2"/>
</dbReference>
<dbReference type="PANTHER" id="PTHR11537:SF254">
    <property type="entry name" value="POTASSIUM VOLTAGE-GATED CHANNEL PROTEIN SHAB"/>
    <property type="match status" value="1"/>
</dbReference>
<dbReference type="InterPro" id="IPR027359">
    <property type="entry name" value="Volt_channel_dom_sf"/>
</dbReference>
<evidence type="ECO:0000259" key="14">
    <source>
        <dbReference type="Pfam" id="PF00520"/>
    </source>
</evidence>
<keyword evidence="5" id="KW-0631">Potassium channel</keyword>
<gene>
    <name evidence="15" type="ORF">DGYR_LOCUS2897</name>
</gene>
<evidence type="ECO:0000256" key="13">
    <source>
        <dbReference type="SAM" id="SignalP"/>
    </source>
</evidence>
<evidence type="ECO:0000256" key="10">
    <source>
        <dbReference type="ARBA" id="ARBA00023136"/>
    </source>
</evidence>
<dbReference type="GO" id="GO:0001508">
    <property type="term" value="P:action potential"/>
    <property type="evidence" value="ECO:0007669"/>
    <property type="project" value="TreeGrafter"/>
</dbReference>
<evidence type="ECO:0000313" key="15">
    <source>
        <dbReference type="EMBL" id="CAD5114004.1"/>
    </source>
</evidence>
<reference evidence="15 16" key="1">
    <citation type="submission" date="2020-08" db="EMBL/GenBank/DDBJ databases">
        <authorList>
            <person name="Hejnol A."/>
        </authorList>
    </citation>
    <scope>NUCLEOTIDE SEQUENCE [LARGE SCALE GENOMIC DNA]</scope>
</reference>
<feature type="chain" id="PRO_5029807350" evidence="13">
    <location>
        <begin position="18"/>
        <end position="462"/>
    </location>
</feature>
<dbReference type="EMBL" id="CAJFCJ010000004">
    <property type="protein sequence ID" value="CAD5114004.1"/>
    <property type="molecule type" value="Genomic_DNA"/>
</dbReference>
<dbReference type="FunFam" id="1.10.287.70:FF:000034">
    <property type="entry name" value="Potassium voltage-gated channel subfamily B member"/>
    <property type="match status" value="1"/>
</dbReference>
<proteinExistence type="predicted"/>
<keyword evidence="3" id="KW-0633">Potassium transport</keyword>
<keyword evidence="2" id="KW-0813">Transport</keyword>
<dbReference type="GO" id="GO:0008076">
    <property type="term" value="C:voltage-gated potassium channel complex"/>
    <property type="evidence" value="ECO:0007669"/>
    <property type="project" value="InterPro"/>
</dbReference>
<dbReference type="FunFam" id="1.20.120.350:FF:000106">
    <property type="entry name" value="Potassium voltage-gated channel, Shab-related subfamily, member 2"/>
    <property type="match status" value="1"/>
</dbReference>
<dbReference type="Gene3D" id="1.10.287.70">
    <property type="match status" value="1"/>
</dbReference>
<organism evidence="15 16">
    <name type="scientific">Dimorphilus gyrociliatus</name>
    <dbReference type="NCBI Taxonomy" id="2664684"/>
    <lineage>
        <taxon>Eukaryota</taxon>
        <taxon>Metazoa</taxon>
        <taxon>Spiralia</taxon>
        <taxon>Lophotrochozoa</taxon>
        <taxon>Annelida</taxon>
        <taxon>Polychaeta</taxon>
        <taxon>Polychaeta incertae sedis</taxon>
        <taxon>Dinophilidae</taxon>
        <taxon>Dimorphilus</taxon>
    </lineage>
</organism>
<evidence type="ECO:0000313" key="16">
    <source>
        <dbReference type="Proteomes" id="UP000549394"/>
    </source>
</evidence>
<dbReference type="SUPFAM" id="SSF81324">
    <property type="entry name" value="Voltage-gated potassium channels"/>
    <property type="match status" value="1"/>
</dbReference>
<evidence type="ECO:0000256" key="4">
    <source>
        <dbReference type="ARBA" id="ARBA00022692"/>
    </source>
</evidence>
<feature type="signal peptide" evidence="13">
    <location>
        <begin position="1"/>
        <end position="17"/>
    </location>
</feature>
<evidence type="ECO:0000256" key="12">
    <source>
        <dbReference type="SAM" id="Phobius"/>
    </source>
</evidence>
<dbReference type="InterPro" id="IPR005821">
    <property type="entry name" value="Ion_trans_dom"/>
</dbReference>
<feature type="transmembrane region" description="Helical" evidence="12">
    <location>
        <begin position="163"/>
        <end position="183"/>
    </location>
</feature>
<keyword evidence="4 12" id="KW-0812">Transmembrane</keyword>
<feature type="transmembrane region" description="Helical" evidence="12">
    <location>
        <begin position="195"/>
        <end position="212"/>
    </location>
</feature>
<dbReference type="Proteomes" id="UP000549394">
    <property type="component" value="Unassembled WGS sequence"/>
</dbReference>
<comment type="subcellular location">
    <subcellularLocation>
        <location evidence="1">Membrane</location>
        <topology evidence="1">Multi-pass membrane protein</topology>
    </subcellularLocation>
</comment>
<protein>
    <submittedName>
        <fullName evidence="15">DgyrCDS3168</fullName>
    </submittedName>
</protein>
<sequence>MVLAIISVFFILVSTVALTLNTIPQFQVKDESAQTTSSPFNVTTKPANNTYKEKCIEHPSFFTIEAICIAWFTLEYVLRFWASPNKWKFFKGPLNIIDLLAILPFYISLGLVESNKSTEQFHNVRRVVQIFRIMRILRILKLARHSTGLQSLGYTLQRSYKELGLLMMFLAIGVLVFSSLAYFAEKDEVGSKFRSIPETFWWAAITMTTVGYGDIYPKTFFGKLIGGVCCICGVLVIALPIPIIVNNFAEFYKDQMRREKALKRREALERAKRNGSIVSFHSVNLRDALARSAEMLDDRKPSKQNSVQLSVPLMRQAKDCVSLPGETFDQSQHNLLEVDQESLRRMTCSQPMLSQIDYSKPFFLNGSRGYANGRLGLSLLSTLQQFTNRTMCINIDSPFQTTSLDEVAEPNREAFRSTSVGNLTGQLKSALKHHHTSPVPVKGRPRFAEKVRYISQRVVFCK</sequence>
<feature type="domain" description="Ion transport" evidence="14">
    <location>
        <begin position="3"/>
        <end position="255"/>
    </location>
</feature>
<keyword evidence="7" id="KW-0630">Potassium</keyword>
<dbReference type="PRINTS" id="PR01495">
    <property type="entry name" value="SHABCHANNEL"/>
</dbReference>
<keyword evidence="9" id="KW-0406">Ion transport</keyword>
<name>A0A7I8VHF6_9ANNE</name>
<evidence type="ECO:0000256" key="11">
    <source>
        <dbReference type="ARBA" id="ARBA00023303"/>
    </source>
</evidence>
<dbReference type="PRINTS" id="PR00169">
    <property type="entry name" value="KCHANNEL"/>
</dbReference>